<dbReference type="CDD" id="cd22268">
    <property type="entry name" value="DPBB_RlpA-like"/>
    <property type="match status" value="1"/>
</dbReference>
<dbReference type="Pfam" id="PF03330">
    <property type="entry name" value="DPBB_1"/>
    <property type="match status" value="1"/>
</dbReference>
<dbReference type="EMBL" id="CP002467">
    <property type="protein sequence ID" value="ADV82749.1"/>
    <property type="molecule type" value="Genomic_DNA"/>
</dbReference>
<proteinExistence type="inferred from homology"/>
<keyword evidence="1 3" id="KW-0456">Lyase</keyword>
<dbReference type="InterPro" id="IPR036908">
    <property type="entry name" value="RlpA-like_sf"/>
</dbReference>
<evidence type="ECO:0000256" key="4">
    <source>
        <dbReference type="RuleBase" id="RU003495"/>
    </source>
</evidence>
<dbReference type="PANTHER" id="PTHR34183">
    <property type="entry name" value="ENDOLYTIC PEPTIDOGLYCAN TRANSGLYCOSYLASE RLPA"/>
    <property type="match status" value="1"/>
</dbReference>
<dbReference type="InterPro" id="IPR009009">
    <property type="entry name" value="RlpA-like_DPBB"/>
</dbReference>
<keyword evidence="7" id="KW-1185">Reference proteome</keyword>
<evidence type="ECO:0000313" key="7">
    <source>
        <dbReference type="Proteomes" id="UP000006844"/>
    </source>
</evidence>
<dbReference type="RefSeq" id="WP_013568482.1">
    <property type="nucleotide sequence ID" value="NC_014963.1"/>
</dbReference>
<dbReference type="GO" id="GO:0000270">
    <property type="term" value="P:peptidoglycan metabolic process"/>
    <property type="evidence" value="ECO:0007669"/>
    <property type="project" value="UniProtKB-UniRule"/>
</dbReference>
<keyword evidence="6" id="KW-0449">Lipoprotein</keyword>
<comment type="similarity">
    <text evidence="3 4">Belongs to the RlpA family.</text>
</comment>
<dbReference type="AlphaFoldDB" id="E8V6L0"/>
<protein>
    <recommendedName>
        <fullName evidence="3">Probable endolytic peptidoglycan transglycosylase RlpA</fullName>
        <ecNumber evidence="3">4.2.2.-</ecNumber>
    </recommendedName>
</protein>
<dbReference type="HOGENOM" id="CLU_042923_6_4_0"/>
<accession>E8V6L0</accession>
<reference evidence="6 7" key="1">
    <citation type="journal article" date="2012" name="Stand. Genomic Sci.">
        <title>Complete genome sequence of Terriglobus saanensis type strain SP1PR4(T), an Acidobacteria from tundra soil.</title>
        <authorList>
            <person name="Rawat S.R."/>
            <person name="Mannisto M.K."/>
            <person name="Starovoytov V."/>
            <person name="Goodwin L."/>
            <person name="Nolan M."/>
            <person name="Hauser L."/>
            <person name="Land M."/>
            <person name="Davenport K.W."/>
            <person name="Woyke T."/>
            <person name="Haggblom M.M."/>
        </authorList>
    </citation>
    <scope>NUCLEOTIDE SEQUENCE</scope>
    <source>
        <strain evidence="7">ATCC BAA-1853 / DSM 23119 / SP1PR4</strain>
    </source>
</reference>
<dbReference type="EC" id="4.2.2.-" evidence="3"/>
<dbReference type="SUPFAM" id="SSF50685">
    <property type="entry name" value="Barwin-like endoglucanases"/>
    <property type="match status" value="1"/>
</dbReference>
<evidence type="ECO:0000256" key="3">
    <source>
        <dbReference type="HAMAP-Rule" id="MF_02071"/>
    </source>
</evidence>
<dbReference type="HAMAP" id="MF_02071">
    <property type="entry name" value="RlpA"/>
    <property type="match status" value="1"/>
</dbReference>
<evidence type="ECO:0000259" key="5">
    <source>
        <dbReference type="Pfam" id="PF03330"/>
    </source>
</evidence>
<keyword evidence="2 3" id="KW-0961">Cell wall biogenesis/degradation</keyword>
<dbReference type="InterPro" id="IPR034718">
    <property type="entry name" value="RlpA"/>
</dbReference>
<dbReference type="OrthoDB" id="9779128at2"/>
<comment type="function">
    <text evidence="3">Lytic transglycosylase with a strong preference for naked glycan strands that lack stem peptides.</text>
</comment>
<gene>
    <name evidence="3" type="primary">rlpA</name>
    <name evidence="6" type="ordered locus">AciPR4_1945</name>
</gene>
<dbReference type="Gene3D" id="2.40.40.10">
    <property type="entry name" value="RlpA-like domain"/>
    <property type="match status" value="1"/>
</dbReference>
<dbReference type="STRING" id="401053.AciPR4_1945"/>
<dbReference type="InterPro" id="IPR012997">
    <property type="entry name" value="RplA"/>
</dbReference>
<feature type="domain" description="RlpA-like protein double-psi beta-barrel" evidence="5">
    <location>
        <begin position="69"/>
        <end position="154"/>
    </location>
</feature>
<dbReference type="Proteomes" id="UP000006844">
    <property type="component" value="Chromosome"/>
</dbReference>
<organism evidence="6 7">
    <name type="scientific">Terriglobus saanensis (strain ATCC BAA-1853 / DSM 23119 / SP1PR4)</name>
    <dbReference type="NCBI Taxonomy" id="401053"/>
    <lineage>
        <taxon>Bacteria</taxon>
        <taxon>Pseudomonadati</taxon>
        <taxon>Acidobacteriota</taxon>
        <taxon>Terriglobia</taxon>
        <taxon>Terriglobales</taxon>
        <taxon>Acidobacteriaceae</taxon>
        <taxon>Terriglobus</taxon>
    </lineage>
</organism>
<dbReference type="GO" id="GO:0008932">
    <property type="term" value="F:lytic endotransglycosylase activity"/>
    <property type="evidence" value="ECO:0007669"/>
    <property type="project" value="UniProtKB-UniRule"/>
</dbReference>
<sequence length="191" mass="20792">MQRFFTPAGKRYVTVVLALAGVGAVGASVRAVHVHALTPTSQSTKTIARITPVPVVLKPVAEVKVGPAEVGKASWYGEELQGHLTANGERFDMNTLTCAHRTLPLGSLLRVTNLRNHRAVLVRVNDRGPVPEDRLLDLSRAAAQRIGLGGLARVRIERVFFRNHQEARDLVAQQTLIAKNNPAAAFPFLKK</sequence>
<dbReference type="PANTHER" id="PTHR34183:SF1">
    <property type="entry name" value="ENDOLYTIC PEPTIDOGLYCAN TRANSGLYCOSYLASE RLPA"/>
    <property type="match status" value="1"/>
</dbReference>
<dbReference type="eggNOG" id="COG0797">
    <property type="taxonomic scope" value="Bacteria"/>
</dbReference>
<dbReference type="KEGG" id="tsa:AciPR4_1945"/>
<evidence type="ECO:0000313" key="6">
    <source>
        <dbReference type="EMBL" id="ADV82749.1"/>
    </source>
</evidence>
<evidence type="ECO:0000256" key="2">
    <source>
        <dbReference type="ARBA" id="ARBA00023316"/>
    </source>
</evidence>
<dbReference type="GO" id="GO:0071555">
    <property type="term" value="P:cell wall organization"/>
    <property type="evidence" value="ECO:0007669"/>
    <property type="project" value="UniProtKB-KW"/>
</dbReference>
<evidence type="ECO:0000256" key="1">
    <source>
        <dbReference type="ARBA" id="ARBA00023239"/>
    </source>
</evidence>
<dbReference type="NCBIfam" id="TIGR00413">
    <property type="entry name" value="rlpA"/>
    <property type="match status" value="1"/>
</dbReference>
<name>E8V6L0_TERSS</name>